<evidence type="ECO:0000259" key="1">
    <source>
        <dbReference type="Pfam" id="PF24016"/>
    </source>
</evidence>
<keyword evidence="3" id="KW-1185">Reference proteome</keyword>
<protein>
    <recommendedName>
        <fullName evidence="1">DUF7330 domain-containing protein</fullName>
    </recommendedName>
</protein>
<dbReference type="EMBL" id="JARJCW010000019">
    <property type="protein sequence ID" value="KAJ7214397.1"/>
    <property type="molecule type" value="Genomic_DNA"/>
</dbReference>
<accession>A0AAD6VK14</accession>
<dbReference type="InterPro" id="IPR055754">
    <property type="entry name" value="DUF7330"/>
</dbReference>
<evidence type="ECO:0000313" key="2">
    <source>
        <dbReference type="EMBL" id="KAJ7214397.1"/>
    </source>
</evidence>
<name>A0AAD6VK14_9AGAR</name>
<dbReference type="AlphaFoldDB" id="A0AAD6VK14"/>
<gene>
    <name evidence="2" type="ORF">GGX14DRAFT_392427</name>
</gene>
<evidence type="ECO:0000313" key="3">
    <source>
        <dbReference type="Proteomes" id="UP001219525"/>
    </source>
</evidence>
<dbReference type="Proteomes" id="UP001219525">
    <property type="component" value="Unassembled WGS sequence"/>
</dbReference>
<dbReference type="Pfam" id="PF24016">
    <property type="entry name" value="DUF7330"/>
    <property type="match status" value="1"/>
</dbReference>
<reference evidence="2" key="1">
    <citation type="submission" date="2023-03" db="EMBL/GenBank/DDBJ databases">
        <title>Massive genome expansion in bonnet fungi (Mycena s.s.) driven by repeated elements and novel gene families across ecological guilds.</title>
        <authorList>
            <consortium name="Lawrence Berkeley National Laboratory"/>
            <person name="Harder C.B."/>
            <person name="Miyauchi S."/>
            <person name="Viragh M."/>
            <person name="Kuo A."/>
            <person name="Thoen E."/>
            <person name="Andreopoulos B."/>
            <person name="Lu D."/>
            <person name="Skrede I."/>
            <person name="Drula E."/>
            <person name="Henrissat B."/>
            <person name="Morin E."/>
            <person name="Kohler A."/>
            <person name="Barry K."/>
            <person name="LaButti K."/>
            <person name="Morin E."/>
            <person name="Salamov A."/>
            <person name="Lipzen A."/>
            <person name="Mereny Z."/>
            <person name="Hegedus B."/>
            <person name="Baldrian P."/>
            <person name="Stursova M."/>
            <person name="Weitz H."/>
            <person name="Taylor A."/>
            <person name="Grigoriev I.V."/>
            <person name="Nagy L.G."/>
            <person name="Martin F."/>
            <person name="Kauserud H."/>
        </authorList>
    </citation>
    <scope>NUCLEOTIDE SEQUENCE</scope>
    <source>
        <strain evidence="2">9144</strain>
    </source>
</reference>
<proteinExistence type="predicted"/>
<organism evidence="2 3">
    <name type="scientific">Mycena pura</name>
    <dbReference type="NCBI Taxonomy" id="153505"/>
    <lineage>
        <taxon>Eukaryota</taxon>
        <taxon>Fungi</taxon>
        <taxon>Dikarya</taxon>
        <taxon>Basidiomycota</taxon>
        <taxon>Agaricomycotina</taxon>
        <taxon>Agaricomycetes</taxon>
        <taxon>Agaricomycetidae</taxon>
        <taxon>Agaricales</taxon>
        <taxon>Marasmiineae</taxon>
        <taxon>Mycenaceae</taxon>
        <taxon>Mycena</taxon>
    </lineage>
</organism>
<comment type="caution">
    <text evidence="2">The sequence shown here is derived from an EMBL/GenBank/DDBJ whole genome shotgun (WGS) entry which is preliminary data.</text>
</comment>
<sequence>MIIVPDPKVDITVKGAEVPAVIFPVEDPPPYAAGSPSPLGVTPVAPANLPPENVKPTNYLSISRSNENIKGVYVIDPCIKIPLSLLPPLAADENDASRRNLYLQTSNGTIDADLWVAGAGQDKETCKGPVRMLAKSSNGSVTVRLHTPAPAVTRQPVHLTVSTSNGGVIVHVPRTFRGPLTVHTRCGSVKLSPTLAATTTTLSEVAGTRRCFVGDFADWAQAPGEWGGDELNVDTSNGSIKLRFDVEGQDAMGGKGKGSFIGRLLGF</sequence>
<feature type="domain" description="DUF7330" evidence="1">
    <location>
        <begin position="58"/>
        <end position="247"/>
    </location>
</feature>